<dbReference type="Gene3D" id="1.25.40.10">
    <property type="entry name" value="Tetratricopeptide repeat domain"/>
    <property type="match status" value="1"/>
</dbReference>
<evidence type="ECO:0000313" key="3">
    <source>
        <dbReference type="Proteomes" id="UP000179769"/>
    </source>
</evidence>
<dbReference type="RefSeq" id="WP_071062955.1">
    <property type="nucleotide sequence ID" value="NZ_MAXA01000180.1"/>
</dbReference>
<feature type="transmembrane region" description="Helical" evidence="1">
    <location>
        <begin position="101"/>
        <end position="120"/>
    </location>
</feature>
<dbReference type="InterPro" id="IPR011990">
    <property type="entry name" value="TPR-like_helical_dom_sf"/>
</dbReference>
<evidence type="ECO:0000256" key="1">
    <source>
        <dbReference type="SAM" id="Phobius"/>
    </source>
</evidence>
<dbReference type="OrthoDB" id="5176604at2"/>
<dbReference type="EMBL" id="MAXA01000180">
    <property type="protein sequence ID" value="OHV30285.1"/>
    <property type="molecule type" value="Genomic_DNA"/>
</dbReference>
<feature type="transmembrane region" description="Helical" evidence="1">
    <location>
        <begin position="62"/>
        <end position="81"/>
    </location>
</feature>
<accession>A0A1S1QAP7</accession>
<sequence>MTQGEPTPKPAARSHDPLAVAVANASLFGGGYLMLGRGQLAVVVLLITVELLIIFASVAQTLWFGLAVLAWWVAVIVHGWYLAGGRPHRGRIRPFRSRRQWVIAVACVLPVLLAFGLLRFDVVRIEGDVAQARRAGDCPRVESAVGRVSPAHRMVDVSPGADGEGMVEACGLLRTAVGPLDAGLAGDTKALDQGFQQLTTVLTELPGNEGLVEAALDRFLDGLPTEDPCITVRIATWLAERPSDGGELDRARRAVPRIAPAALADCGSRLLAAADWEHARASYQQLLDEYPDHELAPAAREGVRQAAQKIEEARIAHERAVELANLRNLLRPSGSAQPRYCAAPVPFSAAPAGPNRALTVGDTQYTSKLPAEWKTDDVATATRVLCVGASELGAAVETCRYTSGNVTFHRVAIPVRVYELRTGQLLADTRVEIGGTSCPYLVYGYSPTRSVTPSDSQVQAAFRPLISP</sequence>
<feature type="transmembrane region" description="Helical" evidence="1">
    <location>
        <begin position="18"/>
        <end position="35"/>
    </location>
</feature>
<dbReference type="AlphaFoldDB" id="A0A1S1QAP7"/>
<organism evidence="2 3">
    <name type="scientific">Parafrankia soli</name>
    <dbReference type="NCBI Taxonomy" id="2599596"/>
    <lineage>
        <taxon>Bacteria</taxon>
        <taxon>Bacillati</taxon>
        <taxon>Actinomycetota</taxon>
        <taxon>Actinomycetes</taxon>
        <taxon>Frankiales</taxon>
        <taxon>Frankiaceae</taxon>
        <taxon>Parafrankia</taxon>
    </lineage>
</organism>
<keyword evidence="3" id="KW-1185">Reference proteome</keyword>
<dbReference type="Proteomes" id="UP000179769">
    <property type="component" value="Unassembled WGS sequence"/>
</dbReference>
<comment type="caution">
    <text evidence="2">The sequence shown here is derived from an EMBL/GenBank/DDBJ whole genome shotgun (WGS) entry which is preliminary data.</text>
</comment>
<protein>
    <submittedName>
        <fullName evidence="2">Uncharacterized protein</fullName>
    </submittedName>
</protein>
<reference evidence="3" key="1">
    <citation type="submission" date="2016-07" db="EMBL/GenBank/DDBJ databases">
        <title>Frankia sp. NRRL B-16219 Genome sequencing.</title>
        <authorList>
            <person name="Ghodhbane-Gtari F."/>
            <person name="Swanson E."/>
            <person name="Gueddou A."/>
            <person name="Louati M."/>
            <person name="Nouioui I."/>
            <person name="Hezbri K."/>
            <person name="Abebe-Akele F."/>
            <person name="Simpson S."/>
            <person name="Morris K."/>
            <person name="Thomas K."/>
            <person name="Gtari M."/>
            <person name="Tisa L.S."/>
        </authorList>
    </citation>
    <scope>NUCLEOTIDE SEQUENCE [LARGE SCALE GENOMIC DNA]</scope>
    <source>
        <strain evidence="3">NRRL B-16219</strain>
    </source>
</reference>
<gene>
    <name evidence="2" type="ORF">BBK14_16875</name>
</gene>
<keyword evidence="1" id="KW-1133">Transmembrane helix</keyword>
<name>A0A1S1QAP7_9ACTN</name>
<keyword evidence="1" id="KW-0472">Membrane</keyword>
<feature type="transmembrane region" description="Helical" evidence="1">
    <location>
        <begin position="40"/>
        <end position="56"/>
    </location>
</feature>
<proteinExistence type="predicted"/>
<keyword evidence="1" id="KW-0812">Transmembrane</keyword>
<evidence type="ECO:0000313" key="2">
    <source>
        <dbReference type="EMBL" id="OHV30285.1"/>
    </source>
</evidence>